<keyword evidence="2" id="KW-0808">Transferase</keyword>
<evidence type="ECO:0000256" key="2">
    <source>
        <dbReference type="ARBA" id="ARBA00022679"/>
    </source>
</evidence>
<dbReference type="CDD" id="cd03784">
    <property type="entry name" value="GT1_Gtf-like"/>
    <property type="match status" value="1"/>
</dbReference>
<dbReference type="PANTHER" id="PTHR11926:SF1560">
    <property type="entry name" value="UDP-GLYCOSYLTRANSFERASE 74E1-RELATED"/>
    <property type="match status" value="1"/>
</dbReference>
<dbReference type="AlphaFoldDB" id="A0AAD4XPP6"/>
<dbReference type="Pfam" id="PF00201">
    <property type="entry name" value="UDPGT"/>
    <property type="match status" value="1"/>
</dbReference>
<sequence>MVEEAGSMFGHVLVVPFPVSGHTNPMIQFAKRLASKNLKVTLFTTLIVSESIKIEAKPLVIESCYHTERSNPSISSIGGETQSGSEVHPADVFEVIGLKHIPEIIEKYSKSEYPVNCLLFDSICPWVLDISKRFGLIAAAFYTQSCSVNAIYYNIQKGTISIPIEGPTVSAPCLPLLATHEIPSHVYDIDSRPTSLSLCLKQFSNVDEIEWHFFNTFDKLEKEVMNWMALQSTTKMMAIGPTIPSMYLDNRVERMCLGVPMVAMPQKTDQMTNAKFIEDVWKVGKRVKVDGKGLAKRDKLEECIKEVMEGDRRDEIKRNAIMWKRLAQEAVDIGGSSDKNIKDFVAKIRIGGK</sequence>
<dbReference type="Proteomes" id="UP001202328">
    <property type="component" value="Unassembled WGS sequence"/>
</dbReference>
<reference evidence="3" key="1">
    <citation type="submission" date="2022-04" db="EMBL/GenBank/DDBJ databases">
        <title>A functionally conserved STORR gene fusion in Papaver species that diverged 16.8 million years ago.</title>
        <authorList>
            <person name="Catania T."/>
        </authorList>
    </citation>
    <scope>NUCLEOTIDE SEQUENCE</scope>
    <source>
        <strain evidence="3">S-188037</strain>
    </source>
</reference>
<evidence type="ECO:0000256" key="1">
    <source>
        <dbReference type="ARBA" id="ARBA00009995"/>
    </source>
</evidence>
<dbReference type="GO" id="GO:0080043">
    <property type="term" value="F:quercetin 3-O-glucosyltransferase activity"/>
    <property type="evidence" value="ECO:0007669"/>
    <property type="project" value="TreeGrafter"/>
</dbReference>
<comment type="caution">
    <text evidence="3">The sequence shown here is derived from an EMBL/GenBank/DDBJ whole genome shotgun (WGS) entry which is preliminary data.</text>
</comment>
<accession>A0AAD4XPP6</accession>
<dbReference type="PANTHER" id="PTHR11926">
    <property type="entry name" value="GLUCOSYL/GLUCURONOSYL TRANSFERASES"/>
    <property type="match status" value="1"/>
</dbReference>
<gene>
    <name evidence="3" type="ORF">MKW98_030030</name>
</gene>
<dbReference type="Gene3D" id="3.40.50.2000">
    <property type="entry name" value="Glycogen Phosphorylase B"/>
    <property type="match status" value="3"/>
</dbReference>
<comment type="similarity">
    <text evidence="1">Belongs to the UDP-glycosyltransferase family.</text>
</comment>
<dbReference type="GO" id="GO:0080044">
    <property type="term" value="F:quercetin 7-O-glucosyltransferase activity"/>
    <property type="evidence" value="ECO:0007669"/>
    <property type="project" value="TreeGrafter"/>
</dbReference>
<dbReference type="EMBL" id="JAJJMB010005117">
    <property type="protein sequence ID" value="KAI3940711.1"/>
    <property type="molecule type" value="Genomic_DNA"/>
</dbReference>
<protein>
    <submittedName>
        <fullName evidence="3">Uncharacterized protein</fullName>
    </submittedName>
</protein>
<evidence type="ECO:0000313" key="4">
    <source>
        <dbReference type="Proteomes" id="UP001202328"/>
    </source>
</evidence>
<name>A0AAD4XPP6_9MAGN</name>
<organism evidence="3 4">
    <name type="scientific">Papaver atlanticum</name>
    <dbReference type="NCBI Taxonomy" id="357466"/>
    <lineage>
        <taxon>Eukaryota</taxon>
        <taxon>Viridiplantae</taxon>
        <taxon>Streptophyta</taxon>
        <taxon>Embryophyta</taxon>
        <taxon>Tracheophyta</taxon>
        <taxon>Spermatophyta</taxon>
        <taxon>Magnoliopsida</taxon>
        <taxon>Ranunculales</taxon>
        <taxon>Papaveraceae</taxon>
        <taxon>Papaveroideae</taxon>
        <taxon>Papaver</taxon>
    </lineage>
</organism>
<evidence type="ECO:0000313" key="3">
    <source>
        <dbReference type="EMBL" id="KAI3940711.1"/>
    </source>
</evidence>
<dbReference type="SUPFAM" id="SSF53756">
    <property type="entry name" value="UDP-Glycosyltransferase/glycogen phosphorylase"/>
    <property type="match status" value="1"/>
</dbReference>
<proteinExistence type="inferred from homology"/>
<keyword evidence="4" id="KW-1185">Reference proteome</keyword>
<dbReference type="InterPro" id="IPR002213">
    <property type="entry name" value="UDP_glucos_trans"/>
</dbReference>